<reference evidence="6" key="1">
    <citation type="journal article" date="2020" name="mSystems">
        <title>Genome- and Community-Level Interaction Insights into Carbon Utilization and Element Cycling Functions of Hydrothermarchaeota in Hydrothermal Sediment.</title>
        <authorList>
            <person name="Zhou Z."/>
            <person name="Liu Y."/>
            <person name="Xu W."/>
            <person name="Pan J."/>
            <person name="Luo Z.H."/>
            <person name="Li M."/>
        </authorList>
    </citation>
    <scope>NUCLEOTIDE SEQUENCE [LARGE SCALE GENOMIC DNA]</scope>
    <source>
        <strain evidence="6">SpSt-876</strain>
    </source>
</reference>
<dbReference type="AlphaFoldDB" id="A0A7C6A8H5"/>
<keyword evidence="3" id="KW-0732">Signal</keyword>
<keyword evidence="4" id="KW-0472">Membrane</keyword>
<dbReference type="EMBL" id="DTLI01000066">
    <property type="protein sequence ID" value="HHS51765.1"/>
    <property type="molecule type" value="Genomic_DNA"/>
</dbReference>
<evidence type="ECO:0000313" key="6">
    <source>
        <dbReference type="EMBL" id="HHS51765.1"/>
    </source>
</evidence>
<evidence type="ECO:0000259" key="5">
    <source>
        <dbReference type="Pfam" id="PF09084"/>
    </source>
</evidence>
<dbReference type="Gene3D" id="3.40.190.10">
    <property type="entry name" value="Periplasmic binding protein-like II"/>
    <property type="match status" value="2"/>
</dbReference>
<gene>
    <name evidence="6" type="ORF">ENW73_02710</name>
</gene>
<comment type="caution">
    <text evidence="6">The sequence shown here is derived from an EMBL/GenBank/DDBJ whole genome shotgun (WGS) entry which is preliminary data.</text>
</comment>
<dbReference type="GO" id="GO:0042597">
    <property type="term" value="C:periplasmic space"/>
    <property type="evidence" value="ECO:0007669"/>
    <property type="project" value="UniProtKB-SubCell"/>
</dbReference>
<comment type="similarity">
    <text evidence="2">Belongs to the bacterial solute-binding protein SsuA/TauA family.</text>
</comment>
<dbReference type="Pfam" id="PF09084">
    <property type="entry name" value="NMT1"/>
    <property type="match status" value="1"/>
</dbReference>
<accession>A0A7C6A8H5</accession>
<evidence type="ECO:0000256" key="2">
    <source>
        <dbReference type="ARBA" id="ARBA00010742"/>
    </source>
</evidence>
<dbReference type="InterPro" id="IPR015168">
    <property type="entry name" value="SsuA/THI5"/>
</dbReference>
<protein>
    <submittedName>
        <fullName evidence="6">ABC transporter substrate-binding protein</fullName>
    </submittedName>
</protein>
<proteinExistence type="inferred from homology"/>
<feature type="transmembrane region" description="Helical" evidence="4">
    <location>
        <begin position="7"/>
        <end position="25"/>
    </location>
</feature>
<feature type="domain" description="SsuA/THI5-like" evidence="5">
    <location>
        <begin position="44"/>
        <end position="256"/>
    </location>
</feature>
<keyword evidence="4" id="KW-0812">Transmembrane</keyword>
<comment type="subcellular location">
    <subcellularLocation>
        <location evidence="1">Periplasm</location>
    </subcellularLocation>
</comment>
<dbReference type="SUPFAM" id="SSF53850">
    <property type="entry name" value="Periplasmic binding protein-like II"/>
    <property type="match status" value="1"/>
</dbReference>
<evidence type="ECO:0000256" key="3">
    <source>
        <dbReference type="ARBA" id="ARBA00022729"/>
    </source>
</evidence>
<organism evidence="6">
    <name type="scientific">candidate division WOR-3 bacterium</name>
    <dbReference type="NCBI Taxonomy" id="2052148"/>
    <lineage>
        <taxon>Bacteria</taxon>
        <taxon>Bacteria division WOR-3</taxon>
    </lineage>
</organism>
<name>A0A7C6A8H5_UNCW3</name>
<dbReference type="PANTHER" id="PTHR30024:SF47">
    <property type="entry name" value="TAURINE-BINDING PERIPLASMIC PROTEIN"/>
    <property type="match status" value="1"/>
</dbReference>
<keyword evidence="4" id="KW-1133">Transmembrane helix</keyword>
<dbReference type="PANTHER" id="PTHR30024">
    <property type="entry name" value="ALIPHATIC SULFONATES-BINDING PROTEIN-RELATED"/>
    <property type="match status" value="1"/>
</dbReference>
<evidence type="ECO:0000256" key="1">
    <source>
        <dbReference type="ARBA" id="ARBA00004418"/>
    </source>
</evidence>
<sequence length="321" mass="36052">MNKLLNLIIVILIVALVFVIVYPQWQESRPVKVRLGCDSTVTAALFFIAEERGFFKENRIIPELVFFADGRKGLDALFSGTIDCGVFPWHLIFKRIADAKETVKVFISEDFRTSLPVEALIVKSNSKITKLADLRKKKIGYPNQIREIIPAMLEGAGFAFKDFNLVEMSNRELINAVTGGTVDAGLVLEPERYRSQKAGAQILIDAPLAKYIISPLPGAAIGYTRPYLEKNRKVCVRLKMACDAAIAFLDQKPEEARKIIEKYLGYAPDELSDCRLPDMQKLVEINKDMIKVYADRLKASGVLTCDIDVKPIFVEPVRLKP</sequence>
<evidence type="ECO:0000256" key="4">
    <source>
        <dbReference type="SAM" id="Phobius"/>
    </source>
</evidence>